<comment type="similarity">
    <text evidence="1 5">Belongs to the N(4)/N(6)-methyltransferase family.</text>
</comment>
<dbReference type="AlphaFoldDB" id="A0ABC9P9L5"/>
<proteinExistence type="inferred from homology"/>
<dbReference type="GO" id="GO:0009307">
    <property type="term" value="P:DNA restriction-modification system"/>
    <property type="evidence" value="ECO:0007669"/>
    <property type="project" value="UniProtKB-KW"/>
</dbReference>
<dbReference type="Pfam" id="PF01555">
    <property type="entry name" value="N6_N4_Mtase"/>
    <property type="match status" value="1"/>
</dbReference>
<evidence type="ECO:0000256" key="1">
    <source>
        <dbReference type="ARBA" id="ARBA00006594"/>
    </source>
</evidence>
<dbReference type="GO" id="GO:0008168">
    <property type="term" value="F:methyltransferase activity"/>
    <property type="evidence" value="ECO:0007669"/>
    <property type="project" value="UniProtKB-KW"/>
</dbReference>
<organism evidence="7 8">
    <name type="scientific">Enterococcus faecalis TX0630</name>
    <dbReference type="NCBI Taxonomy" id="749508"/>
    <lineage>
        <taxon>Bacteria</taxon>
        <taxon>Bacillati</taxon>
        <taxon>Bacillota</taxon>
        <taxon>Bacilli</taxon>
        <taxon>Lactobacillales</taxon>
        <taxon>Enterococcaceae</taxon>
        <taxon>Enterococcus</taxon>
    </lineage>
</organism>
<dbReference type="InterPro" id="IPR002941">
    <property type="entry name" value="DNA_methylase_N4/N6"/>
</dbReference>
<dbReference type="InterPro" id="IPR029063">
    <property type="entry name" value="SAM-dependent_MTases_sf"/>
</dbReference>
<evidence type="ECO:0000256" key="3">
    <source>
        <dbReference type="ARBA" id="ARBA00022679"/>
    </source>
</evidence>
<keyword evidence="3" id="KW-0808">Transferase</keyword>
<dbReference type="EC" id="2.1.1.-" evidence="5"/>
<feature type="domain" description="DNA methylase N-4/N-6" evidence="6">
    <location>
        <begin position="23"/>
        <end position="219"/>
    </location>
</feature>
<dbReference type="Proteomes" id="UP000004933">
    <property type="component" value="Unassembled WGS sequence"/>
</dbReference>
<dbReference type="PANTHER" id="PTHR13370:SF3">
    <property type="entry name" value="TRNA (GUANINE(10)-N2)-METHYLTRANSFERASE HOMOLOG"/>
    <property type="match status" value="1"/>
</dbReference>
<evidence type="ECO:0000259" key="6">
    <source>
        <dbReference type="Pfam" id="PF01555"/>
    </source>
</evidence>
<evidence type="ECO:0000313" key="8">
    <source>
        <dbReference type="Proteomes" id="UP000004933"/>
    </source>
</evidence>
<dbReference type="GO" id="GO:0032259">
    <property type="term" value="P:methylation"/>
    <property type="evidence" value="ECO:0007669"/>
    <property type="project" value="UniProtKB-KW"/>
</dbReference>
<reference evidence="7 8" key="1">
    <citation type="submission" date="2010-09" db="EMBL/GenBank/DDBJ databases">
        <authorList>
            <person name="Weinstock G."/>
            <person name="Sodergren E."/>
            <person name="Clifton S."/>
            <person name="Fulton L."/>
            <person name="Fulton B."/>
            <person name="Courtney L."/>
            <person name="Fronick C."/>
            <person name="Harrison M."/>
            <person name="Strong C."/>
            <person name="Farmer C."/>
            <person name="Delahaunty K."/>
            <person name="Markovic C."/>
            <person name="Hall O."/>
            <person name="Minx P."/>
            <person name="Tomlinson C."/>
            <person name="Mitreva M."/>
            <person name="Hou S."/>
            <person name="Chen J."/>
            <person name="Wollam A."/>
            <person name="Pepin K.H."/>
            <person name="Johnson M."/>
            <person name="Bhonagiri V."/>
            <person name="Zhang X."/>
            <person name="Suruliraj S."/>
            <person name="Warren W."/>
            <person name="Chinwalla A."/>
            <person name="Mardis E.R."/>
            <person name="Wilson R.K."/>
        </authorList>
    </citation>
    <scope>NUCLEOTIDE SEQUENCE [LARGE SCALE GENOMIC DNA]</scope>
    <source>
        <strain evidence="7 8">TX0630</strain>
    </source>
</reference>
<evidence type="ECO:0000256" key="2">
    <source>
        <dbReference type="ARBA" id="ARBA00022603"/>
    </source>
</evidence>
<dbReference type="SUPFAM" id="SSF53335">
    <property type="entry name" value="S-adenosyl-L-methionine-dependent methyltransferases"/>
    <property type="match status" value="1"/>
</dbReference>
<keyword evidence="4" id="KW-0680">Restriction system</keyword>
<dbReference type="PROSITE" id="PS00092">
    <property type="entry name" value="N6_MTASE"/>
    <property type="match status" value="1"/>
</dbReference>
<dbReference type="PANTHER" id="PTHR13370">
    <property type="entry name" value="RNA METHYLASE-RELATED"/>
    <property type="match status" value="1"/>
</dbReference>
<dbReference type="EMBL" id="AEBE01000011">
    <property type="protein sequence ID" value="EFU91633.1"/>
    <property type="molecule type" value="Genomic_DNA"/>
</dbReference>
<protein>
    <recommendedName>
        <fullName evidence="5">Methyltransferase</fullName>
        <ecNumber evidence="5">2.1.1.-</ecNumber>
    </recommendedName>
</protein>
<dbReference type="InterPro" id="IPR002052">
    <property type="entry name" value="DNA_methylase_N6_adenine_CS"/>
</dbReference>
<dbReference type="InterPro" id="IPR001091">
    <property type="entry name" value="RM_Methyltransferase"/>
</dbReference>
<evidence type="ECO:0000313" key="7">
    <source>
        <dbReference type="EMBL" id="EFU91633.1"/>
    </source>
</evidence>
<keyword evidence="2" id="KW-0489">Methyltransferase</keyword>
<dbReference type="Gene3D" id="3.40.50.150">
    <property type="entry name" value="Vaccinia Virus protein VP39"/>
    <property type="match status" value="1"/>
</dbReference>
<dbReference type="PRINTS" id="PR00508">
    <property type="entry name" value="S21N4MTFRASE"/>
</dbReference>
<name>A0ABC9P9L5_ENTFL</name>
<evidence type="ECO:0000256" key="4">
    <source>
        <dbReference type="ARBA" id="ARBA00022747"/>
    </source>
</evidence>
<sequence length="230" mass="26657">MKLNKIYNEDCLEGMKRIPDKSVDLVIIDPPYLMKQGKSGGAFGRDKRSYHNEIESMTNDFERKVLDELVRVMKKINLYVWCSKDQLQGYINYFSQKGCTLDLLTWHKTNPVPTCNGKYLSDTEYLLFFKEKGVKVFGSYSTKKKFYVTPTNKKDKDLYQHPTVKPLNIIENLVINSSQENEVVLDCFIGSGTTAVAAINTNRQFIGFEKEKEYFDTANRRIEEILGRNK</sequence>
<gene>
    <name evidence="7" type="ORF">HMPREF9511_00329</name>
</gene>
<accession>A0ABC9P9L5</accession>
<comment type="caution">
    <text evidence="7">The sequence shown here is derived from an EMBL/GenBank/DDBJ whole genome shotgun (WGS) entry which is preliminary data.</text>
</comment>
<evidence type="ECO:0000256" key="5">
    <source>
        <dbReference type="RuleBase" id="RU362026"/>
    </source>
</evidence>